<protein>
    <recommendedName>
        <fullName evidence="8">Homeodomain-like superfamily protein</fullName>
    </recommendedName>
</protein>
<organism evidence="6 7">
    <name type="scientific">Coffea arabica</name>
    <name type="common">Arabian coffee</name>
    <dbReference type="NCBI Taxonomy" id="13443"/>
    <lineage>
        <taxon>Eukaryota</taxon>
        <taxon>Viridiplantae</taxon>
        <taxon>Streptophyta</taxon>
        <taxon>Embryophyta</taxon>
        <taxon>Tracheophyta</taxon>
        <taxon>Spermatophyta</taxon>
        <taxon>Magnoliopsida</taxon>
        <taxon>eudicotyledons</taxon>
        <taxon>Gunneridae</taxon>
        <taxon>Pentapetalae</taxon>
        <taxon>asterids</taxon>
        <taxon>lamiids</taxon>
        <taxon>Gentianales</taxon>
        <taxon>Rubiaceae</taxon>
        <taxon>Ixoroideae</taxon>
        <taxon>Gardenieae complex</taxon>
        <taxon>Bertiereae - Coffeeae clade</taxon>
        <taxon>Coffeeae</taxon>
        <taxon>Coffea</taxon>
    </lineage>
</organism>
<dbReference type="PROSITE" id="PS51294">
    <property type="entry name" value="HTH_MYB"/>
    <property type="match status" value="1"/>
</dbReference>
<dbReference type="InterPro" id="IPR001005">
    <property type="entry name" value="SANT/Myb"/>
</dbReference>
<dbReference type="AlphaFoldDB" id="A0A6P6UW31"/>
<feature type="compositionally biased region" description="Polar residues" evidence="3">
    <location>
        <begin position="428"/>
        <end position="469"/>
    </location>
</feature>
<feature type="domain" description="HTH myb-type" evidence="5">
    <location>
        <begin position="194"/>
        <end position="251"/>
    </location>
</feature>
<sequence>MGEKSKKPRKNFVTEEDFSTLLQRYTATTVLTLLQEVAQVEDSKIDWNVLVKKSKTGISNPREYQMLWRHLAYRDALLDRLDDAAAQPLDDDSDLECDLEAFPAVSNEALAEAAACVKVLIASGPSDPNGLTVEAPLTINIPKGQPSRAPENSHCNVFAQGTNITVPVSVQKPSLPSVASAEALDSNGAANANLPRRKRKAWTDVEDQELMAAVRKFGEGNWANILKGDFKSDRTASQLSQRWAIIKKRKGNVTLGTGSQLSEVQLAARRAVSLALNMPMGDTLKSSPSISSGTNTNVAHSKLGPPHSNETPSIVAPLQHDSVSTAGHQIGSSKSRVTTKKPSTKSTISPDSMVKAAAVAAGARIATPSDAATLLKAAQSKNAVHIMPGGSVLKSSMAGNANSLPSNVHFIRTGLASKPLSTYSTAAVSSSQNGGTQQVLGTSSKPAIPLNQPNSAGTAQELSAPSEVTSVAVPGPVSRLESKIVEDFGTFMCNSEKDLLKENQAGFKCDGSNEQMKGDLTAVSVDTKPNQVQEDQGASENLCSDQAEGGQASVMGEILKEHASGDEVSASANALNKKAGDLIDSQSSSMAASNGHLSPTDNQASTTFDSISKDDVMGMPVKCISDKPVKEMFENNMAKREEGLIMDLDGNDGQANLKQREAFRMGRSEK</sequence>
<comment type="subcellular location">
    <subcellularLocation>
        <location evidence="1">Nucleus</location>
    </subcellularLocation>
</comment>
<evidence type="ECO:0008006" key="8">
    <source>
        <dbReference type="Google" id="ProtNLM"/>
    </source>
</evidence>
<evidence type="ECO:0000256" key="2">
    <source>
        <dbReference type="ARBA" id="ARBA00023242"/>
    </source>
</evidence>
<feature type="domain" description="Myb-like" evidence="4">
    <location>
        <begin position="194"/>
        <end position="243"/>
    </location>
</feature>
<dbReference type="GeneID" id="113714869"/>
<dbReference type="Proteomes" id="UP001652660">
    <property type="component" value="Chromosome 10c"/>
</dbReference>
<feature type="region of interest" description="Disordered" evidence="3">
    <location>
        <begin position="285"/>
        <end position="349"/>
    </location>
</feature>
<feature type="compositionally biased region" description="Polar residues" evidence="3">
    <location>
        <begin position="321"/>
        <end position="331"/>
    </location>
</feature>
<evidence type="ECO:0000259" key="5">
    <source>
        <dbReference type="PROSITE" id="PS51294"/>
    </source>
</evidence>
<evidence type="ECO:0000256" key="3">
    <source>
        <dbReference type="SAM" id="MobiDB-lite"/>
    </source>
</evidence>
<dbReference type="GO" id="GO:0005634">
    <property type="term" value="C:nucleus"/>
    <property type="evidence" value="ECO:0007669"/>
    <property type="project" value="UniProtKB-SubCell"/>
</dbReference>
<evidence type="ECO:0000259" key="4">
    <source>
        <dbReference type="PROSITE" id="PS50090"/>
    </source>
</evidence>
<evidence type="ECO:0000256" key="1">
    <source>
        <dbReference type="ARBA" id="ARBA00004123"/>
    </source>
</evidence>
<feature type="region of interest" description="Disordered" evidence="3">
    <location>
        <begin position="428"/>
        <end position="470"/>
    </location>
</feature>
<dbReference type="SUPFAM" id="SSF46689">
    <property type="entry name" value="Homeodomain-like"/>
    <property type="match status" value="1"/>
</dbReference>
<dbReference type="PANTHER" id="PTHR47206">
    <property type="entry name" value="HOMEODOMAIN-LIKE SUPERFAMILY PROTEIN"/>
    <property type="match status" value="1"/>
</dbReference>
<dbReference type="PROSITE" id="PS50090">
    <property type="entry name" value="MYB_LIKE"/>
    <property type="match status" value="1"/>
</dbReference>
<dbReference type="InterPro" id="IPR017930">
    <property type="entry name" value="Myb_dom"/>
</dbReference>
<evidence type="ECO:0000313" key="6">
    <source>
        <dbReference type="Proteomes" id="UP001652660"/>
    </source>
</evidence>
<keyword evidence="6" id="KW-1185">Reference proteome</keyword>
<dbReference type="InterPro" id="IPR009057">
    <property type="entry name" value="Homeodomain-like_sf"/>
</dbReference>
<proteinExistence type="predicted"/>
<gene>
    <name evidence="7" type="primary">LOC113714869</name>
</gene>
<name>A0A6P6UW31_COFAR</name>
<dbReference type="PANTHER" id="PTHR47206:SF1">
    <property type="entry name" value="HOMEODOMAIN-LIKE SUPERFAMILY PROTEIN"/>
    <property type="match status" value="1"/>
</dbReference>
<feature type="region of interest" description="Disordered" evidence="3">
    <location>
        <begin position="586"/>
        <end position="605"/>
    </location>
</feature>
<keyword evidence="2" id="KW-0539">Nucleus</keyword>
<evidence type="ECO:0000313" key="7">
    <source>
        <dbReference type="RefSeq" id="XP_027094795.2"/>
    </source>
</evidence>
<dbReference type="SMART" id="SM00717">
    <property type="entry name" value="SANT"/>
    <property type="match status" value="1"/>
</dbReference>
<dbReference type="CDD" id="cd11660">
    <property type="entry name" value="SANT_TRF"/>
    <property type="match status" value="1"/>
</dbReference>
<dbReference type="RefSeq" id="XP_027094795.2">
    <property type="nucleotide sequence ID" value="XM_027238994.2"/>
</dbReference>
<dbReference type="Gene3D" id="1.10.10.60">
    <property type="entry name" value="Homeodomain-like"/>
    <property type="match status" value="1"/>
</dbReference>
<dbReference type="OrthoDB" id="608866at2759"/>
<reference evidence="6" key="1">
    <citation type="journal article" date="2025" name="Foods">
        <title>Unveiling the Microbial Signatures of Arabica Coffee Cherries: Insights into Ripeness Specific Diversity, Functional Traits, and Implications for Quality and Safety.</title>
        <authorList>
            <consortium name="RefSeq"/>
            <person name="Tenea G.N."/>
            <person name="Cifuentes V."/>
            <person name="Reyes P."/>
            <person name="Cevallos-Vallejos M."/>
        </authorList>
    </citation>
    <scope>NUCLEOTIDE SEQUENCE [LARGE SCALE GENOMIC DNA]</scope>
</reference>
<feature type="compositionally biased region" description="Polar residues" evidence="3">
    <location>
        <begin position="285"/>
        <end position="299"/>
    </location>
</feature>
<dbReference type="Pfam" id="PF00249">
    <property type="entry name" value="Myb_DNA-binding"/>
    <property type="match status" value="1"/>
</dbReference>
<reference evidence="7" key="2">
    <citation type="submission" date="2025-08" db="UniProtKB">
        <authorList>
            <consortium name="RefSeq"/>
        </authorList>
    </citation>
    <scope>IDENTIFICATION</scope>
    <source>
        <tissue evidence="7">Leaves</tissue>
    </source>
</reference>
<accession>A0A6P6UW31</accession>